<name>A0ABZ0W4B2_9BACT</name>
<dbReference type="EMBL" id="CP139960">
    <property type="protein sequence ID" value="WQD37549.1"/>
    <property type="molecule type" value="Genomic_DNA"/>
</dbReference>
<feature type="chain" id="PRO_5045977313" evidence="1">
    <location>
        <begin position="21"/>
        <end position="359"/>
    </location>
</feature>
<dbReference type="Pfam" id="PF07642">
    <property type="entry name" value="BBP2"/>
    <property type="match status" value="1"/>
</dbReference>
<proteinExistence type="predicted"/>
<keyword evidence="3" id="KW-1185">Reference proteome</keyword>
<reference evidence="2 3" key="1">
    <citation type="submission" date="2023-12" db="EMBL/GenBank/DDBJ databases">
        <title>Genome sequencing and assembly of bacterial species from a model synthetic community.</title>
        <authorList>
            <person name="Hogle S.L."/>
        </authorList>
    </citation>
    <scope>NUCLEOTIDE SEQUENCE [LARGE SCALE GENOMIC DNA]</scope>
    <source>
        <strain evidence="2 3">HAMBI_3031</strain>
    </source>
</reference>
<keyword evidence="1" id="KW-0732">Signal</keyword>
<evidence type="ECO:0000313" key="2">
    <source>
        <dbReference type="EMBL" id="WQD37549.1"/>
    </source>
</evidence>
<gene>
    <name evidence="2" type="ORF">U0035_17905</name>
</gene>
<protein>
    <submittedName>
        <fullName evidence="2">Outer membrane beta-barrel protein</fullName>
    </submittedName>
</protein>
<organism evidence="2 3">
    <name type="scientific">Niabella yanshanensis</name>
    <dbReference type="NCBI Taxonomy" id="577386"/>
    <lineage>
        <taxon>Bacteria</taxon>
        <taxon>Pseudomonadati</taxon>
        <taxon>Bacteroidota</taxon>
        <taxon>Chitinophagia</taxon>
        <taxon>Chitinophagales</taxon>
        <taxon>Chitinophagaceae</taxon>
        <taxon>Niabella</taxon>
    </lineage>
</organism>
<feature type="signal peptide" evidence="1">
    <location>
        <begin position="1"/>
        <end position="20"/>
    </location>
</feature>
<dbReference type="Proteomes" id="UP001325680">
    <property type="component" value="Chromosome"/>
</dbReference>
<dbReference type="InterPro" id="IPR011486">
    <property type="entry name" value="BBP2"/>
</dbReference>
<sequence length="359" mass="38546">MKGKLLLATKALFISTAIFAQTEPETEEPKGELQINGSVDAYYRYNFANAKSAGAFNNKTSFTNSQNSIELGMASLKASYTKGKAGVVVDLGFGTRATEFSYAESGILQAVKQAYVTYNPTDNIRISAGKWGTHLGYEVLDPQLNRNYSMSYMFSYGPFSHTGLKADFTLGNGFGLMAGVANPTDFLSASFAKKNAIAQFSKTSEHVNAFLNYVGGKDTAGNNINQIGLTATAKISDMFSLGYDGTVKMIDPVGGGSGKWWGSALYLNLDPTEKFGITLRGEYFDDKDKGLVFGTYGDVDPKGTSITQATLSFNIKPVSGLAIIPEFRIDSAKDPIFKKNDGSDTKSAASVLVAAVYSF</sequence>
<accession>A0ABZ0W4B2</accession>
<dbReference type="RefSeq" id="WP_114791669.1">
    <property type="nucleotide sequence ID" value="NZ_CP139960.1"/>
</dbReference>
<evidence type="ECO:0000313" key="3">
    <source>
        <dbReference type="Proteomes" id="UP001325680"/>
    </source>
</evidence>
<dbReference type="SUPFAM" id="SSF56935">
    <property type="entry name" value="Porins"/>
    <property type="match status" value="1"/>
</dbReference>
<evidence type="ECO:0000256" key="1">
    <source>
        <dbReference type="SAM" id="SignalP"/>
    </source>
</evidence>